<dbReference type="RefSeq" id="WP_378282200.1">
    <property type="nucleotide sequence ID" value="NZ_JBHSON010000015.1"/>
</dbReference>
<dbReference type="InterPro" id="IPR044855">
    <property type="entry name" value="CoA-Trfase_III_dom3_sf"/>
</dbReference>
<dbReference type="InterPro" id="IPR003673">
    <property type="entry name" value="CoA-Trfase_fam_III"/>
</dbReference>
<accession>A0ABW0ZXS3</accession>
<dbReference type="InterPro" id="IPR050509">
    <property type="entry name" value="CoA-transferase_III"/>
</dbReference>
<protein>
    <submittedName>
        <fullName evidence="3">CaiB/BaiF CoA transferase family protein</fullName>
    </submittedName>
</protein>
<dbReference type="EMBL" id="JBHSON010000015">
    <property type="protein sequence ID" value="MFC5746579.1"/>
    <property type="molecule type" value="Genomic_DNA"/>
</dbReference>
<organism evidence="3 4">
    <name type="scientific">Actinomadura rugatobispora</name>
    <dbReference type="NCBI Taxonomy" id="1994"/>
    <lineage>
        <taxon>Bacteria</taxon>
        <taxon>Bacillati</taxon>
        <taxon>Actinomycetota</taxon>
        <taxon>Actinomycetes</taxon>
        <taxon>Streptosporangiales</taxon>
        <taxon>Thermomonosporaceae</taxon>
        <taxon>Actinomadura</taxon>
    </lineage>
</organism>
<dbReference type="InterPro" id="IPR023606">
    <property type="entry name" value="CoA-Trfase_III_dom_1_sf"/>
</dbReference>
<name>A0ABW0ZXS3_9ACTN</name>
<dbReference type="PANTHER" id="PTHR48228:SF6">
    <property type="entry name" value="L-CARNITINE COA-TRANSFERASE"/>
    <property type="match status" value="1"/>
</dbReference>
<sequence>MSVPSVGALPLHGVRVLEMADKAEMCGRYLADLGATVIKLEPPGGSSSRRRGPFHDGMSISFAVRNANKQSLTLDLADAGDRGRFEAMLATVDLWIESTAPGSPAAAGLSIAELRARHPRLVVLSVTDFGQTGPYRDWAGSPWVHTAMSGYLSRSRIGDRYPLMPPAALPAEAAAVQASFAALVGLWNAMETGTGDHIDFSLLEATGQILDPAMGMVGTASAGADVGVAATTPARRRPAPDMYPIFECADGFVRVVLLSPRQWRAMRSWLGDPEDLMDDALDAIFTRFARAGEIRRHVSLLFKGRSMAELVQEGQARGVPCAPVLGPEEVVSTGHYLERRAIARHEIATGVEASVPTGFVEFNGCRLGIRTRAPDPGEHNAPLLTELTDARATGAPVATAGAPRRRPLGGIRVLDLGVIVYGAETGRLFADLGADVIKVENRAYPDGARVARGGMMNANFASGHRGKRSIGLNLRSDRGRTLFTALAAESDLVLSNFKPGTLESLGLGYDTLAQVNPGIVMVTSSAMGSTGPWARWMGYGPLVRCASGLSSLWRYPDGPSAFADGNTVYPDHYAARVMAAAGLAALIARRRTGRGAHVEGAQVEAILMQLSEFVALESLRPGAVSAKGNRSDEGAPWGVYPCAGSDEWCVITVRGDEEWARFCQVAGLADLADEPALRTTAGRLRNRERIDARVGLWTSNLEPRAVQHLLQAAGIPAGAMVRATELGDDPHLSARQYLKQLRQPGLGPLIVENAPFFSERIDPPPQVPAPEFGEHTREVLTEVLGLAPGEVQRLIDEGAAEEGTACR</sequence>
<dbReference type="SUPFAM" id="SSF89796">
    <property type="entry name" value="CoA-transferase family III (CaiB/BaiF)"/>
    <property type="match status" value="2"/>
</dbReference>
<keyword evidence="4" id="KW-1185">Reference proteome</keyword>
<evidence type="ECO:0000313" key="4">
    <source>
        <dbReference type="Proteomes" id="UP001596074"/>
    </source>
</evidence>
<comment type="caution">
    <text evidence="3">The sequence shown here is derived from an EMBL/GenBank/DDBJ whole genome shotgun (WGS) entry which is preliminary data.</text>
</comment>
<comment type="similarity">
    <text evidence="1">Belongs to the CoA-transferase III family.</text>
</comment>
<reference evidence="4" key="1">
    <citation type="journal article" date="2019" name="Int. J. Syst. Evol. Microbiol.">
        <title>The Global Catalogue of Microorganisms (GCM) 10K type strain sequencing project: providing services to taxonomists for standard genome sequencing and annotation.</title>
        <authorList>
            <consortium name="The Broad Institute Genomics Platform"/>
            <consortium name="The Broad Institute Genome Sequencing Center for Infectious Disease"/>
            <person name="Wu L."/>
            <person name="Ma J."/>
        </authorList>
    </citation>
    <scope>NUCLEOTIDE SEQUENCE [LARGE SCALE GENOMIC DNA]</scope>
    <source>
        <strain evidence="4">KCTC 42087</strain>
    </source>
</reference>
<dbReference type="GO" id="GO:0016740">
    <property type="term" value="F:transferase activity"/>
    <property type="evidence" value="ECO:0007669"/>
    <property type="project" value="UniProtKB-KW"/>
</dbReference>
<dbReference type="Gene3D" id="3.30.1540.10">
    <property type="entry name" value="formyl-coa transferase, domain 3"/>
    <property type="match status" value="2"/>
</dbReference>
<dbReference type="Proteomes" id="UP001596074">
    <property type="component" value="Unassembled WGS sequence"/>
</dbReference>
<dbReference type="Pfam" id="PF02515">
    <property type="entry name" value="CoA_transf_3"/>
    <property type="match status" value="2"/>
</dbReference>
<evidence type="ECO:0000256" key="1">
    <source>
        <dbReference type="ARBA" id="ARBA00008383"/>
    </source>
</evidence>
<evidence type="ECO:0000313" key="3">
    <source>
        <dbReference type="EMBL" id="MFC5746579.1"/>
    </source>
</evidence>
<dbReference type="Gene3D" id="3.40.50.10540">
    <property type="entry name" value="Crotonobetainyl-coa:carnitine coa-transferase, domain 1"/>
    <property type="match status" value="2"/>
</dbReference>
<dbReference type="PANTHER" id="PTHR48228">
    <property type="entry name" value="SUCCINYL-COA--D-CITRAMALATE COA-TRANSFERASE"/>
    <property type="match status" value="1"/>
</dbReference>
<proteinExistence type="inferred from homology"/>
<gene>
    <name evidence="3" type="ORF">ACFPZN_13225</name>
</gene>
<keyword evidence="2 3" id="KW-0808">Transferase</keyword>
<evidence type="ECO:0000256" key="2">
    <source>
        <dbReference type="ARBA" id="ARBA00022679"/>
    </source>
</evidence>